<dbReference type="PANTHER" id="PTHR42924:SF3">
    <property type="entry name" value="POLYMERASE_HISTIDINOL PHOSPHATASE N-TERMINAL DOMAIN-CONTAINING PROTEIN"/>
    <property type="match status" value="1"/>
</dbReference>
<feature type="compositionally biased region" description="Basic and acidic residues" evidence="1">
    <location>
        <begin position="1"/>
        <end position="18"/>
    </location>
</feature>
<sequence>MADSEAMRAYDLHTHSVHSDGTTTPEEIAREAATLGLAGFALTDHDTISGWPEAREAAAAHGIEFLPGMELTTQHAGYSRHLLGYGMDPAAAELFAALDHVRTARIERAREMVRRVSRDYAIRWEDVVGDGDARTVGRPHVADALVAGGYFPDRSTAFEVALHPGSPYYLGTYALDTSDTIRMVHRAGGRAVLAHPAAMRQRSAATPKDIAELAVAGLWGVELNHPENREDWLPPLVAAVAELGLETTGASDYHGAGKTNRLGERTTPGDVVDRLRADLAVSR</sequence>
<proteinExistence type="predicted"/>
<evidence type="ECO:0000313" key="4">
    <source>
        <dbReference type="Proteomes" id="UP001645859"/>
    </source>
</evidence>
<organism evidence="3 4">
    <name type="scientific">Leucobacter chromiireducens subsp. solipictus</name>
    <dbReference type="NCBI Taxonomy" id="398235"/>
    <lineage>
        <taxon>Bacteria</taxon>
        <taxon>Bacillati</taxon>
        <taxon>Actinomycetota</taxon>
        <taxon>Actinomycetes</taxon>
        <taxon>Micrococcales</taxon>
        <taxon>Microbacteriaceae</taxon>
        <taxon>Leucobacter</taxon>
    </lineage>
</organism>
<reference evidence="3 4" key="1">
    <citation type="submission" date="2018-09" db="EMBL/GenBank/DDBJ databases">
        <title>Comparative genomics of Leucobacter spp.</title>
        <authorList>
            <person name="Reis A.C."/>
            <person name="Kolvenbach B.A."/>
            <person name="Corvini P.F.X."/>
            <person name="Nunes O.C."/>
        </authorList>
    </citation>
    <scope>NUCLEOTIDE SEQUENCE [LARGE SCALE GENOMIC DNA]</scope>
    <source>
        <strain evidence="3 4">TAN 31504</strain>
    </source>
</reference>
<dbReference type="InterPro" id="IPR003141">
    <property type="entry name" value="Pol/His_phosphatase_N"/>
</dbReference>
<feature type="region of interest" description="Disordered" evidence="1">
    <location>
        <begin position="1"/>
        <end position="23"/>
    </location>
</feature>
<dbReference type="PANTHER" id="PTHR42924">
    <property type="entry name" value="EXONUCLEASE"/>
    <property type="match status" value="1"/>
</dbReference>
<dbReference type="Pfam" id="PF02811">
    <property type="entry name" value="PHP"/>
    <property type="match status" value="1"/>
</dbReference>
<protein>
    <submittedName>
        <fullName evidence="3">PHP domain-containing protein</fullName>
    </submittedName>
</protein>
<dbReference type="SMART" id="SM00481">
    <property type="entry name" value="POLIIIAc"/>
    <property type="match status" value="1"/>
</dbReference>
<accession>A0ABS1SEX6</accession>
<dbReference type="InterPro" id="IPR004013">
    <property type="entry name" value="PHP_dom"/>
</dbReference>
<dbReference type="RefSeq" id="WP_202343285.1">
    <property type="nucleotide sequence ID" value="NZ_BAAAPI010000016.1"/>
</dbReference>
<dbReference type="Proteomes" id="UP001645859">
    <property type="component" value="Unassembled WGS sequence"/>
</dbReference>
<comment type="caution">
    <text evidence="3">The sequence shown here is derived from an EMBL/GenBank/DDBJ whole genome shotgun (WGS) entry which is preliminary data.</text>
</comment>
<evidence type="ECO:0000259" key="2">
    <source>
        <dbReference type="SMART" id="SM00481"/>
    </source>
</evidence>
<gene>
    <name evidence="3" type="ORF">D3230_01830</name>
</gene>
<keyword evidence="4" id="KW-1185">Reference proteome</keyword>
<evidence type="ECO:0000313" key="3">
    <source>
        <dbReference type="EMBL" id="MBL3678044.1"/>
    </source>
</evidence>
<evidence type="ECO:0000256" key="1">
    <source>
        <dbReference type="SAM" id="MobiDB-lite"/>
    </source>
</evidence>
<dbReference type="CDD" id="cd07438">
    <property type="entry name" value="PHP_HisPPase_AMP"/>
    <property type="match status" value="1"/>
</dbReference>
<dbReference type="SUPFAM" id="SSF89550">
    <property type="entry name" value="PHP domain-like"/>
    <property type="match status" value="1"/>
</dbReference>
<dbReference type="EMBL" id="QYAC01000001">
    <property type="protein sequence ID" value="MBL3678044.1"/>
    <property type="molecule type" value="Genomic_DNA"/>
</dbReference>
<dbReference type="Gene3D" id="3.20.20.140">
    <property type="entry name" value="Metal-dependent hydrolases"/>
    <property type="match status" value="1"/>
</dbReference>
<dbReference type="Gene3D" id="1.10.150.650">
    <property type="match status" value="1"/>
</dbReference>
<feature type="domain" description="Polymerase/histidinol phosphatase N-terminal" evidence="2">
    <location>
        <begin position="10"/>
        <end position="75"/>
    </location>
</feature>
<dbReference type="InterPro" id="IPR016195">
    <property type="entry name" value="Pol/histidinol_Pase-like"/>
</dbReference>
<dbReference type="InterPro" id="IPR052018">
    <property type="entry name" value="PHP_domain"/>
</dbReference>
<name>A0ABS1SEX6_9MICO</name>